<dbReference type="Proteomes" id="UP000255365">
    <property type="component" value="Unassembled WGS sequence"/>
</dbReference>
<sequence length="289" mass="32019">MSSKYFSNSAQAAFFLVLPLIGACSFAGQIAKDSVEGATSYYSREHFTLIATVPAKFGFTSKAQYSPKQGETCQVYSSGLGGSVTRQQQKSNTIDAKDIEQTVSTDVPLEFHIADCSMELTRVSYEVNATYGSDAWDHGLEMAGGLSIKTESTDSNATPYPDLIEQRGLCAWSFQISTAKAKKDQIEKLLSCSAADPEWKIPESRLQRRKPGGSFSKKAITDKTIHVTFKLSNDEVPSYLRYWVKVPNGWKPCTGRWNSGREELCTTPPQFRTFKQDGRECTVYPGCNE</sequence>
<proteinExistence type="predicted"/>
<name>A0A370S0E5_PSEJE</name>
<evidence type="ECO:0008006" key="4">
    <source>
        <dbReference type="Google" id="ProtNLM"/>
    </source>
</evidence>
<evidence type="ECO:0000313" key="2">
    <source>
        <dbReference type="EMBL" id="RDL12661.1"/>
    </source>
</evidence>
<dbReference type="PROSITE" id="PS51257">
    <property type="entry name" value="PROKAR_LIPOPROTEIN"/>
    <property type="match status" value="1"/>
</dbReference>
<gene>
    <name evidence="2" type="ORF">DEU51_1343</name>
</gene>
<comment type="caution">
    <text evidence="2">The sequence shown here is derived from an EMBL/GenBank/DDBJ whole genome shotgun (WGS) entry which is preliminary data.</text>
</comment>
<organism evidence="2 3">
    <name type="scientific">Pseudomonas jessenii</name>
    <dbReference type="NCBI Taxonomy" id="77298"/>
    <lineage>
        <taxon>Bacteria</taxon>
        <taxon>Pseudomonadati</taxon>
        <taxon>Pseudomonadota</taxon>
        <taxon>Gammaproteobacteria</taxon>
        <taxon>Pseudomonadales</taxon>
        <taxon>Pseudomonadaceae</taxon>
        <taxon>Pseudomonas</taxon>
    </lineage>
</organism>
<feature type="signal peptide" evidence="1">
    <location>
        <begin position="1"/>
        <end position="27"/>
    </location>
</feature>
<accession>A0A370S0E5</accession>
<dbReference type="AlphaFoldDB" id="A0A370S0E5"/>
<reference evidence="2 3" key="1">
    <citation type="submission" date="2018-07" db="EMBL/GenBank/DDBJ databases">
        <title>Genome sequencing of rice bacterial endophytes.</title>
        <authorList>
            <person name="Venturi V."/>
        </authorList>
    </citation>
    <scope>NUCLEOTIDE SEQUENCE [LARGE SCALE GENOMIC DNA]</scope>
    <source>
        <strain evidence="2 3">E2333</strain>
    </source>
</reference>
<dbReference type="EMBL" id="QRAV01000034">
    <property type="protein sequence ID" value="RDL12661.1"/>
    <property type="molecule type" value="Genomic_DNA"/>
</dbReference>
<protein>
    <recommendedName>
        <fullName evidence="4">Lipoprotein</fullName>
    </recommendedName>
</protein>
<evidence type="ECO:0000256" key="1">
    <source>
        <dbReference type="SAM" id="SignalP"/>
    </source>
</evidence>
<keyword evidence="1" id="KW-0732">Signal</keyword>
<evidence type="ECO:0000313" key="3">
    <source>
        <dbReference type="Proteomes" id="UP000255365"/>
    </source>
</evidence>
<dbReference type="RefSeq" id="WP_115148490.1">
    <property type="nucleotide sequence ID" value="NZ_QRAV01000034.1"/>
</dbReference>
<feature type="chain" id="PRO_5016918494" description="Lipoprotein" evidence="1">
    <location>
        <begin position="28"/>
        <end position="289"/>
    </location>
</feature>